<dbReference type="InterPro" id="IPR002347">
    <property type="entry name" value="SDR_fam"/>
</dbReference>
<name>A0A411HH23_9GAMM</name>
<dbReference type="CDD" id="cd05233">
    <property type="entry name" value="SDR_c"/>
    <property type="match status" value="1"/>
</dbReference>
<dbReference type="InterPro" id="IPR036291">
    <property type="entry name" value="NAD(P)-bd_dom_sf"/>
</dbReference>
<dbReference type="PANTHER" id="PTHR42879">
    <property type="entry name" value="3-OXOACYL-(ACYL-CARRIER-PROTEIN) REDUCTASE"/>
    <property type="match status" value="1"/>
</dbReference>
<evidence type="ECO:0000313" key="3">
    <source>
        <dbReference type="EMBL" id="QBB69836.1"/>
    </source>
</evidence>
<dbReference type="SMART" id="SM00822">
    <property type="entry name" value="PKS_KR"/>
    <property type="match status" value="1"/>
</dbReference>
<proteinExistence type="inferred from homology"/>
<dbReference type="KEGG" id="xbc:ELE36_05330"/>
<sequence>MNFTLDGQRALVSGSTVGIGYAIAEELARHGAHVTLNGRSQARVDAALSQLRAAVPDAKVDGIAADLGTESGAKIVFEKLPELDILINNLGIFEVAEFAQISDDDWRRFFEINVLSGARLARHYLPGMLTRNSGRVVFISSESALQIPAEMIHYGMTKSAQISIASGLAQLTKGTRVTVNSVLPGPTRSEGVGTFVKDFAEKQGVSTAEFEQQFFKTARPTSLLQRFIEPEEIASVVVFVASPLASAMNGAAVRAEGGLLLSAF</sequence>
<dbReference type="Pfam" id="PF00106">
    <property type="entry name" value="adh_short"/>
    <property type="match status" value="1"/>
</dbReference>
<dbReference type="AlphaFoldDB" id="A0A411HH23"/>
<dbReference type="SUPFAM" id="SSF51735">
    <property type="entry name" value="NAD(P)-binding Rossmann-fold domains"/>
    <property type="match status" value="1"/>
</dbReference>
<dbReference type="Gene3D" id="3.40.50.720">
    <property type="entry name" value="NAD(P)-binding Rossmann-like Domain"/>
    <property type="match status" value="1"/>
</dbReference>
<dbReference type="EMBL" id="CP035704">
    <property type="protein sequence ID" value="QBB69836.1"/>
    <property type="molecule type" value="Genomic_DNA"/>
</dbReference>
<dbReference type="Proteomes" id="UP000291562">
    <property type="component" value="Chromosome"/>
</dbReference>
<keyword evidence="4" id="KW-1185">Reference proteome</keyword>
<gene>
    <name evidence="3" type="ORF">ELE36_05330</name>
</gene>
<protein>
    <submittedName>
        <fullName evidence="3">SDR family oxidoreductase</fullName>
    </submittedName>
</protein>
<feature type="domain" description="Ketoreductase" evidence="2">
    <location>
        <begin position="8"/>
        <end position="192"/>
    </location>
</feature>
<dbReference type="InterPro" id="IPR050259">
    <property type="entry name" value="SDR"/>
</dbReference>
<evidence type="ECO:0000313" key="4">
    <source>
        <dbReference type="Proteomes" id="UP000291562"/>
    </source>
</evidence>
<dbReference type="InterPro" id="IPR057326">
    <property type="entry name" value="KR_dom"/>
</dbReference>
<comment type="similarity">
    <text evidence="1">Belongs to the short-chain dehydrogenases/reductases (SDR) family.</text>
</comment>
<accession>A0A411HH23</accession>
<dbReference type="PRINTS" id="PR00081">
    <property type="entry name" value="GDHRDH"/>
</dbReference>
<evidence type="ECO:0000259" key="2">
    <source>
        <dbReference type="SMART" id="SM00822"/>
    </source>
</evidence>
<organism evidence="3 4">
    <name type="scientific">Pseudolysobacter antarcticus</name>
    <dbReference type="NCBI Taxonomy" id="2511995"/>
    <lineage>
        <taxon>Bacteria</taxon>
        <taxon>Pseudomonadati</taxon>
        <taxon>Pseudomonadota</taxon>
        <taxon>Gammaproteobacteria</taxon>
        <taxon>Lysobacterales</taxon>
        <taxon>Rhodanobacteraceae</taxon>
        <taxon>Pseudolysobacter</taxon>
    </lineage>
</organism>
<dbReference type="OrthoDB" id="9793325at2"/>
<dbReference type="RefSeq" id="WP_129832096.1">
    <property type="nucleotide sequence ID" value="NZ_CP035704.1"/>
</dbReference>
<dbReference type="PANTHER" id="PTHR42879:SF6">
    <property type="entry name" value="NADPH-DEPENDENT REDUCTASE BACG"/>
    <property type="match status" value="1"/>
</dbReference>
<reference evidence="3 4" key="1">
    <citation type="submission" date="2019-01" db="EMBL/GenBank/DDBJ databases">
        <title>Pseudolysobacter antarctica gen. nov., sp. nov., isolated from Fildes Peninsula, Antarctica.</title>
        <authorList>
            <person name="Wei Z."/>
            <person name="Peng F."/>
        </authorList>
    </citation>
    <scope>NUCLEOTIDE SEQUENCE [LARGE SCALE GENOMIC DNA]</scope>
    <source>
        <strain evidence="3 4">AQ6-296</strain>
    </source>
</reference>
<evidence type="ECO:0000256" key="1">
    <source>
        <dbReference type="ARBA" id="ARBA00006484"/>
    </source>
</evidence>